<keyword evidence="4" id="KW-1185">Reference proteome</keyword>
<dbReference type="SUPFAM" id="SSF53850">
    <property type="entry name" value="Periplasmic binding protein-like II"/>
    <property type="match status" value="1"/>
</dbReference>
<evidence type="ECO:0000313" key="4">
    <source>
        <dbReference type="Proteomes" id="UP000186513"/>
    </source>
</evidence>
<keyword evidence="1" id="KW-0732">Signal</keyword>
<dbReference type="EMBL" id="FPKR01000002">
    <property type="protein sequence ID" value="SFZ72297.1"/>
    <property type="molecule type" value="Genomic_DNA"/>
</dbReference>
<feature type="chain" id="PRO_5013109017" evidence="1">
    <location>
        <begin position="21"/>
        <end position="263"/>
    </location>
</feature>
<accession>A0A1K2H7T2</accession>
<reference evidence="3 4" key="1">
    <citation type="submission" date="2016-11" db="EMBL/GenBank/DDBJ databases">
        <authorList>
            <person name="Jaros S."/>
            <person name="Januszkiewicz K."/>
            <person name="Wedrychowicz H."/>
        </authorList>
    </citation>
    <scope>NUCLEOTIDE SEQUENCE [LARGE SCALE GENOMIC DNA]</scope>
    <source>
        <strain evidence="3 4">DSM 18899</strain>
    </source>
</reference>
<dbReference type="AlphaFoldDB" id="A0A1K2H7T2"/>
<dbReference type="OrthoDB" id="8587625at2"/>
<feature type="domain" description="Solute-binding protein family 3/N-terminal" evidence="2">
    <location>
        <begin position="27"/>
        <end position="118"/>
    </location>
</feature>
<dbReference type="Proteomes" id="UP000186513">
    <property type="component" value="Unassembled WGS sequence"/>
</dbReference>
<proteinExistence type="predicted"/>
<dbReference type="InterPro" id="IPR001638">
    <property type="entry name" value="Solute-binding_3/MltF_N"/>
</dbReference>
<organism evidence="3 4">
    <name type="scientific">Chitinimonas taiwanensis DSM 18899</name>
    <dbReference type="NCBI Taxonomy" id="1121279"/>
    <lineage>
        <taxon>Bacteria</taxon>
        <taxon>Pseudomonadati</taxon>
        <taxon>Pseudomonadota</taxon>
        <taxon>Betaproteobacteria</taxon>
        <taxon>Neisseriales</taxon>
        <taxon>Chitinibacteraceae</taxon>
        <taxon>Chitinimonas</taxon>
    </lineage>
</organism>
<dbReference type="Pfam" id="PF00497">
    <property type="entry name" value="SBP_bac_3"/>
    <property type="match status" value="1"/>
</dbReference>
<sequence length="263" mass="29885">MKTLLWLLLCPLLLAAPADYGCNRPVRADFFPFGLAYWRDDAGQQHGSDFELMQAIEQETGCRFEVSELSRVLIWKKFAAGQTDLVLSALPTAERDRWGHFIALPYWGNRNQLVISRQLSRPATVEALLAHPQLKLGVVRSYRYGEPFWEQLIGQQRQRGVLVEAPDLESVYRLLKLGRINALISAPMSYRLLLPRFGLQNQVDTVDFSPDAPPLRAGLYLSHQRFSPAEIARWEALLNGPLQERFKSILTRHLGPAPLAEQP</sequence>
<name>A0A1K2H7T2_9NEIS</name>
<dbReference type="RefSeq" id="WP_072427128.1">
    <property type="nucleotide sequence ID" value="NZ_FPKR01000002.1"/>
</dbReference>
<feature type="signal peptide" evidence="1">
    <location>
        <begin position="1"/>
        <end position="20"/>
    </location>
</feature>
<evidence type="ECO:0000259" key="2">
    <source>
        <dbReference type="Pfam" id="PF00497"/>
    </source>
</evidence>
<gene>
    <name evidence="3" type="ORF">SAMN02745887_00585</name>
</gene>
<protein>
    <submittedName>
        <fullName evidence="3">Extracellular solute-binding protein, family 3</fullName>
    </submittedName>
</protein>
<dbReference type="STRING" id="1121279.SAMN02745887_00585"/>
<evidence type="ECO:0000256" key="1">
    <source>
        <dbReference type="SAM" id="SignalP"/>
    </source>
</evidence>
<evidence type="ECO:0000313" key="3">
    <source>
        <dbReference type="EMBL" id="SFZ72297.1"/>
    </source>
</evidence>
<dbReference type="Gene3D" id="3.40.190.10">
    <property type="entry name" value="Periplasmic binding protein-like II"/>
    <property type="match status" value="2"/>
</dbReference>